<gene>
    <name evidence="1" type="ORF">GJ700_15130</name>
</gene>
<dbReference type="RefSeq" id="WP_154375251.1">
    <property type="nucleotide sequence ID" value="NZ_WKJJ01000009.1"/>
</dbReference>
<keyword evidence="2" id="KW-1185">Reference proteome</keyword>
<organism evidence="1 2">
    <name type="scientific">Pseudoduganella rivuli</name>
    <dbReference type="NCBI Taxonomy" id="2666085"/>
    <lineage>
        <taxon>Bacteria</taxon>
        <taxon>Pseudomonadati</taxon>
        <taxon>Pseudomonadota</taxon>
        <taxon>Betaproteobacteria</taxon>
        <taxon>Burkholderiales</taxon>
        <taxon>Oxalobacteraceae</taxon>
        <taxon>Telluria group</taxon>
        <taxon>Pseudoduganella</taxon>
    </lineage>
</organism>
<sequence>MRFTNSYIKSRAPQEATNFLKRDNKLAALLPAVERMASLQQDCAATLPAMFSQCDVLAFEQGVLLLSAPNTALAAKLKQQVPKLQDALLKRGWQINNVRLRVQMMKAVEIKPETRPLSLSTAAVDAFDSLSQTLEQSKQNAPLIAALQRMVQKRRERPDY</sequence>
<reference evidence="1 2" key="1">
    <citation type="submission" date="2019-11" db="EMBL/GenBank/DDBJ databases">
        <title>Novel species isolated from a subtropical stream in China.</title>
        <authorList>
            <person name="Lu H."/>
        </authorList>
    </citation>
    <scope>NUCLEOTIDE SEQUENCE [LARGE SCALE GENOMIC DNA]</scope>
    <source>
        <strain evidence="1 2">FT92W</strain>
    </source>
</reference>
<evidence type="ECO:0000313" key="2">
    <source>
        <dbReference type="Proteomes" id="UP000446768"/>
    </source>
</evidence>
<dbReference type="Proteomes" id="UP000446768">
    <property type="component" value="Unassembled WGS sequence"/>
</dbReference>
<comment type="caution">
    <text evidence="1">The sequence shown here is derived from an EMBL/GenBank/DDBJ whole genome shotgun (WGS) entry which is preliminary data.</text>
</comment>
<evidence type="ECO:0000313" key="1">
    <source>
        <dbReference type="EMBL" id="MRV73042.1"/>
    </source>
</evidence>
<dbReference type="AlphaFoldDB" id="A0A7X2INW3"/>
<protein>
    <recommendedName>
        <fullName evidence="3">DUF721 domain-containing protein</fullName>
    </recommendedName>
</protein>
<accession>A0A7X2INW3</accession>
<evidence type="ECO:0008006" key="3">
    <source>
        <dbReference type="Google" id="ProtNLM"/>
    </source>
</evidence>
<dbReference type="EMBL" id="WKJJ01000009">
    <property type="protein sequence ID" value="MRV73042.1"/>
    <property type="molecule type" value="Genomic_DNA"/>
</dbReference>
<proteinExistence type="predicted"/>
<name>A0A7X2INW3_9BURK</name>